<proteinExistence type="predicted"/>
<dbReference type="EMBL" id="MU006019">
    <property type="protein sequence ID" value="KAF2858065.1"/>
    <property type="molecule type" value="Genomic_DNA"/>
</dbReference>
<evidence type="ECO:0000256" key="2">
    <source>
        <dbReference type="SAM" id="Phobius"/>
    </source>
</evidence>
<keyword evidence="2" id="KW-0472">Membrane</keyword>
<keyword evidence="2" id="KW-0812">Transmembrane</keyword>
<name>A0A6A7BTL7_9PEZI</name>
<dbReference type="AlphaFoldDB" id="A0A6A7BTL7"/>
<sequence length="486" mass="53762">MESRSLVSPVSFENHVSRLSCDRATGSPGMEESVGSLGRPTQEPDGLELDSSSAGLIPVHSKTSEDRKAFPYEPNSDQERAKLYTSPRKKRICGLPRLTVIGLLILLLLGIGLGLGLGVGLGRRKRKSDKVLNCPNRNAPSSLNALVGTGLAFAARPKRLPCTSKKCTVANLYYQEPAQNKIRVHQLWGDGSWTDKELPTSFVPMSKTPLSVVSLTIDQDLTWLVMFIDEDNHVTSFTYQDPDFEEQVTLHIEPSNGLSPYNTDKPASFQACPYYYDSRTIGGTPPKDYTPVTNETGAIIWYPTSATTYTYLMNNALGWSQEGHVNNTPTNKGVYCHSSEYSSKFHVMFVNTTTVSNDTYEVYTMDTLSDDPLQTCPYGYTIPHNSTFLSSDGVYFYFQAQAGFEEGIYVHNSTSLWSCKNTGHRDTTWRKISRGLSGTRLGSAIIHGKDDKETHVIAFQNASGEIIGYEISEGNIWSESVNLLSC</sequence>
<dbReference type="Proteomes" id="UP000799421">
    <property type="component" value="Unassembled WGS sequence"/>
</dbReference>
<evidence type="ECO:0008006" key="5">
    <source>
        <dbReference type="Google" id="ProtNLM"/>
    </source>
</evidence>
<reference evidence="3" key="1">
    <citation type="journal article" date="2020" name="Stud. Mycol.">
        <title>101 Dothideomycetes genomes: a test case for predicting lifestyles and emergence of pathogens.</title>
        <authorList>
            <person name="Haridas S."/>
            <person name="Albert R."/>
            <person name="Binder M."/>
            <person name="Bloem J."/>
            <person name="Labutti K."/>
            <person name="Salamov A."/>
            <person name="Andreopoulos B."/>
            <person name="Baker S."/>
            <person name="Barry K."/>
            <person name="Bills G."/>
            <person name="Bluhm B."/>
            <person name="Cannon C."/>
            <person name="Castanera R."/>
            <person name="Culley D."/>
            <person name="Daum C."/>
            <person name="Ezra D."/>
            <person name="Gonzalez J."/>
            <person name="Henrissat B."/>
            <person name="Kuo A."/>
            <person name="Liang C."/>
            <person name="Lipzen A."/>
            <person name="Lutzoni F."/>
            <person name="Magnuson J."/>
            <person name="Mondo S."/>
            <person name="Nolan M."/>
            <person name="Ohm R."/>
            <person name="Pangilinan J."/>
            <person name="Park H.-J."/>
            <person name="Ramirez L."/>
            <person name="Alfaro M."/>
            <person name="Sun H."/>
            <person name="Tritt A."/>
            <person name="Yoshinaga Y."/>
            <person name="Zwiers L.-H."/>
            <person name="Turgeon B."/>
            <person name="Goodwin S."/>
            <person name="Spatafora J."/>
            <person name="Crous P."/>
            <person name="Grigoriev I."/>
        </authorList>
    </citation>
    <scope>NUCLEOTIDE SEQUENCE</scope>
    <source>
        <strain evidence="3">CBS 480.64</strain>
    </source>
</reference>
<gene>
    <name evidence="3" type="ORF">K470DRAFT_260221</name>
</gene>
<keyword evidence="2" id="KW-1133">Transmembrane helix</keyword>
<organism evidence="3 4">
    <name type="scientific">Piedraia hortae CBS 480.64</name>
    <dbReference type="NCBI Taxonomy" id="1314780"/>
    <lineage>
        <taxon>Eukaryota</taxon>
        <taxon>Fungi</taxon>
        <taxon>Dikarya</taxon>
        <taxon>Ascomycota</taxon>
        <taxon>Pezizomycotina</taxon>
        <taxon>Dothideomycetes</taxon>
        <taxon>Dothideomycetidae</taxon>
        <taxon>Capnodiales</taxon>
        <taxon>Piedraiaceae</taxon>
        <taxon>Piedraia</taxon>
    </lineage>
</organism>
<accession>A0A6A7BTL7</accession>
<feature type="region of interest" description="Disordered" evidence="1">
    <location>
        <begin position="18"/>
        <end position="52"/>
    </location>
</feature>
<evidence type="ECO:0000256" key="1">
    <source>
        <dbReference type="SAM" id="MobiDB-lite"/>
    </source>
</evidence>
<evidence type="ECO:0000313" key="4">
    <source>
        <dbReference type="Proteomes" id="UP000799421"/>
    </source>
</evidence>
<evidence type="ECO:0000313" key="3">
    <source>
        <dbReference type="EMBL" id="KAF2858065.1"/>
    </source>
</evidence>
<protein>
    <recommendedName>
        <fullName evidence="5">Fucose-specific lectin</fullName>
    </recommendedName>
</protein>
<keyword evidence="4" id="KW-1185">Reference proteome</keyword>
<feature type="transmembrane region" description="Helical" evidence="2">
    <location>
        <begin position="98"/>
        <end position="121"/>
    </location>
</feature>
<dbReference type="Gene3D" id="2.120.10.70">
    <property type="entry name" value="Fucose-specific lectin"/>
    <property type="match status" value="1"/>
</dbReference>